<dbReference type="OrthoDB" id="3509362at2759"/>
<sequence length="356" mass="37663">MAASTTNLAWTIPSDASATNHLIKRSVPLPSPGPHQALIRLTAASLNYRDILIATRSPSYPGNHKPDLVPGADGAGIIYAVGPSSKWAGREGTEVLLHPNSWLSGDVRGLDLSKVLGGFDGDGTLQSWIVEDDDRIIPAPSHLTSLESASLVTAGVTAWSAIREGLDGRFDGGLEEWKGGRRLEGKTVLTMGTGGIAAALGATVIATSSSDEKLEHARALGAKHLVNYVSTPNWDDEVLRLTDGKGVDQVIEVGGARTLMRSINSTRPGGLISLIGILSAAEDIPKEFVPSVLFTGKIVKGCVAFSRDATAEFAKFVEEHRIKPVIAKEFDFDGAVDAFNALERQDAVGKIVVRIS</sequence>
<dbReference type="GO" id="GO:0016491">
    <property type="term" value="F:oxidoreductase activity"/>
    <property type="evidence" value="ECO:0007669"/>
    <property type="project" value="InterPro"/>
</dbReference>
<evidence type="ECO:0000259" key="1">
    <source>
        <dbReference type="SMART" id="SM00829"/>
    </source>
</evidence>
<keyword evidence="3" id="KW-1185">Reference proteome</keyword>
<dbReference type="EMBL" id="JAPEUY010000020">
    <property type="protein sequence ID" value="KAJ4362900.1"/>
    <property type="molecule type" value="Genomic_DNA"/>
</dbReference>
<evidence type="ECO:0000313" key="2">
    <source>
        <dbReference type="EMBL" id="KAJ4362900.1"/>
    </source>
</evidence>
<dbReference type="PANTHER" id="PTHR45033:SF3">
    <property type="entry name" value="DEHYDROGENASE, PUTATIVE (AFU_ORTHOLOGUE AFUA_2G13270)-RELATED"/>
    <property type="match status" value="1"/>
</dbReference>
<dbReference type="InterPro" id="IPR011032">
    <property type="entry name" value="GroES-like_sf"/>
</dbReference>
<dbReference type="SUPFAM" id="SSF50129">
    <property type="entry name" value="GroES-like"/>
    <property type="match status" value="1"/>
</dbReference>
<comment type="caution">
    <text evidence="2">The sequence shown here is derived from an EMBL/GenBank/DDBJ whole genome shotgun (WGS) entry which is preliminary data.</text>
</comment>
<organism evidence="2 3">
    <name type="scientific">Neocucurbitaria cava</name>
    <dbReference type="NCBI Taxonomy" id="798079"/>
    <lineage>
        <taxon>Eukaryota</taxon>
        <taxon>Fungi</taxon>
        <taxon>Dikarya</taxon>
        <taxon>Ascomycota</taxon>
        <taxon>Pezizomycotina</taxon>
        <taxon>Dothideomycetes</taxon>
        <taxon>Pleosporomycetidae</taxon>
        <taxon>Pleosporales</taxon>
        <taxon>Pleosporineae</taxon>
        <taxon>Cucurbitariaceae</taxon>
        <taxon>Neocucurbitaria</taxon>
    </lineage>
</organism>
<feature type="domain" description="Enoyl reductase (ER)" evidence="1">
    <location>
        <begin position="15"/>
        <end position="353"/>
    </location>
</feature>
<gene>
    <name evidence="2" type="ORF">N0V83_010017</name>
</gene>
<dbReference type="Pfam" id="PF00107">
    <property type="entry name" value="ADH_zinc_N"/>
    <property type="match status" value="1"/>
</dbReference>
<dbReference type="Gene3D" id="3.40.50.720">
    <property type="entry name" value="NAD(P)-binding Rossmann-like Domain"/>
    <property type="match status" value="1"/>
</dbReference>
<evidence type="ECO:0000313" key="3">
    <source>
        <dbReference type="Proteomes" id="UP001140560"/>
    </source>
</evidence>
<dbReference type="Pfam" id="PF08240">
    <property type="entry name" value="ADH_N"/>
    <property type="match status" value="1"/>
</dbReference>
<dbReference type="PANTHER" id="PTHR45033">
    <property type="match status" value="1"/>
</dbReference>
<dbReference type="InterPro" id="IPR020843">
    <property type="entry name" value="ER"/>
</dbReference>
<dbReference type="SMART" id="SM00829">
    <property type="entry name" value="PKS_ER"/>
    <property type="match status" value="1"/>
</dbReference>
<name>A0A9W8XYC4_9PLEO</name>
<dbReference type="SUPFAM" id="SSF51735">
    <property type="entry name" value="NAD(P)-binding Rossmann-fold domains"/>
    <property type="match status" value="1"/>
</dbReference>
<dbReference type="CDD" id="cd08276">
    <property type="entry name" value="MDR7"/>
    <property type="match status" value="1"/>
</dbReference>
<dbReference type="InterPro" id="IPR013149">
    <property type="entry name" value="ADH-like_C"/>
</dbReference>
<protein>
    <recommendedName>
        <fullName evidence="1">Enoyl reductase (ER) domain-containing protein</fullName>
    </recommendedName>
</protein>
<dbReference type="InterPro" id="IPR052711">
    <property type="entry name" value="Zinc_ADH-like"/>
</dbReference>
<reference evidence="2" key="1">
    <citation type="submission" date="2022-10" db="EMBL/GenBank/DDBJ databases">
        <title>Tapping the CABI collections for fungal endophytes: first genome assemblies for Collariella, Neodidymelliopsis, Ascochyta clinopodiicola, Didymella pomorum, Didymosphaeria variabile, Neocosmospora piperis and Neocucurbitaria cava.</title>
        <authorList>
            <person name="Hill R."/>
        </authorList>
    </citation>
    <scope>NUCLEOTIDE SEQUENCE</scope>
    <source>
        <strain evidence="2">IMI 356814</strain>
    </source>
</reference>
<dbReference type="InterPro" id="IPR036291">
    <property type="entry name" value="NAD(P)-bd_dom_sf"/>
</dbReference>
<dbReference type="AlphaFoldDB" id="A0A9W8XYC4"/>
<dbReference type="InterPro" id="IPR013154">
    <property type="entry name" value="ADH-like_N"/>
</dbReference>
<dbReference type="Gene3D" id="3.90.180.10">
    <property type="entry name" value="Medium-chain alcohol dehydrogenases, catalytic domain"/>
    <property type="match status" value="1"/>
</dbReference>
<dbReference type="Proteomes" id="UP001140560">
    <property type="component" value="Unassembled WGS sequence"/>
</dbReference>
<accession>A0A9W8XYC4</accession>
<proteinExistence type="predicted"/>